<name>A0A127M4T2_9GAMM</name>
<dbReference type="InterPro" id="IPR045851">
    <property type="entry name" value="AMP-bd_C_sf"/>
</dbReference>
<dbReference type="EMBL" id="CP014544">
    <property type="protein sequence ID" value="AMO68260.1"/>
    <property type="molecule type" value="Genomic_DNA"/>
</dbReference>
<evidence type="ECO:0000313" key="6">
    <source>
        <dbReference type="Proteomes" id="UP000074119"/>
    </source>
</evidence>
<dbReference type="Pfam" id="PF13193">
    <property type="entry name" value="AMP-binding_C"/>
    <property type="match status" value="1"/>
</dbReference>
<dbReference type="AlphaFoldDB" id="A0A127M4T2"/>
<dbReference type="InterPro" id="IPR000873">
    <property type="entry name" value="AMP-dep_synth/lig_dom"/>
</dbReference>
<evidence type="ECO:0008006" key="7">
    <source>
        <dbReference type="Google" id="ProtNLM"/>
    </source>
</evidence>
<evidence type="ECO:0000313" key="5">
    <source>
        <dbReference type="EMBL" id="AMO68260.1"/>
    </source>
</evidence>
<dbReference type="SUPFAM" id="SSF56801">
    <property type="entry name" value="Acetyl-CoA synthetase-like"/>
    <property type="match status" value="1"/>
</dbReference>
<dbReference type="Gene3D" id="3.30.300.30">
    <property type="match status" value="1"/>
</dbReference>
<dbReference type="Pfam" id="PF00501">
    <property type="entry name" value="AMP-binding"/>
    <property type="match status" value="1"/>
</dbReference>
<evidence type="ECO:0000256" key="2">
    <source>
        <dbReference type="ARBA" id="ARBA00022598"/>
    </source>
</evidence>
<dbReference type="STRING" id="1470434.AZF00_08075"/>
<dbReference type="PANTHER" id="PTHR24096">
    <property type="entry name" value="LONG-CHAIN-FATTY-ACID--COA LIGASE"/>
    <property type="match status" value="1"/>
</dbReference>
<dbReference type="RefSeq" id="WP_008247726.1">
    <property type="nucleotide sequence ID" value="NZ_CP014544.1"/>
</dbReference>
<dbReference type="InterPro" id="IPR020845">
    <property type="entry name" value="AMP-binding_CS"/>
</dbReference>
<dbReference type="PANTHER" id="PTHR24096:SF149">
    <property type="entry name" value="AMP-BINDING DOMAIN-CONTAINING PROTEIN-RELATED"/>
    <property type="match status" value="1"/>
</dbReference>
<keyword evidence="2" id="KW-0436">Ligase</keyword>
<evidence type="ECO:0000256" key="1">
    <source>
        <dbReference type="ARBA" id="ARBA00006432"/>
    </source>
</evidence>
<proteinExistence type="inferred from homology"/>
<protein>
    <recommendedName>
        <fullName evidence="7">Long-chain-fatty-acid--CoA ligase</fullName>
    </recommendedName>
</protein>
<dbReference type="FunFam" id="3.30.300.30:FF:000008">
    <property type="entry name" value="2,3-dihydroxybenzoate-AMP ligase"/>
    <property type="match status" value="1"/>
</dbReference>
<feature type="domain" description="AMP-binding enzyme C-terminal" evidence="4">
    <location>
        <begin position="474"/>
        <end position="550"/>
    </location>
</feature>
<organism evidence="5 6">
    <name type="scientific">Zhongshania aliphaticivorans</name>
    <dbReference type="NCBI Taxonomy" id="1470434"/>
    <lineage>
        <taxon>Bacteria</taxon>
        <taxon>Pseudomonadati</taxon>
        <taxon>Pseudomonadota</taxon>
        <taxon>Gammaproteobacteria</taxon>
        <taxon>Cellvibrionales</taxon>
        <taxon>Spongiibacteraceae</taxon>
        <taxon>Zhongshania</taxon>
    </lineage>
</organism>
<dbReference type="GO" id="GO:0016405">
    <property type="term" value="F:CoA-ligase activity"/>
    <property type="evidence" value="ECO:0007669"/>
    <property type="project" value="TreeGrafter"/>
</dbReference>
<feature type="domain" description="AMP-dependent synthetase/ligase" evidence="3">
    <location>
        <begin position="57"/>
        <end position="424"/>
    </location>
</feature>
<dbReference type="KEGG" id="zal:AZF00_08075"/>
<dbReference type="Gene3D" id="3.40.50.980">
    <property type="match status" value="2"/>
</dbReference>
<dbReference type="InterPro" id="IPR025110">
    <property type="entry name" value="AMP-bd_C"/>
</dbReference>
<dbReference type="Proteomes" id="UP000074119">
    <property type="component" value="Chromosome"/>
</dbReference>
<accession>A0A127M4T2</accession>
<reference evidence="5 6" key="1">
    <citation type="submission" date="2015-12" db="EMBL/GenBank/DDBJ databases">
        <authorList>
            <person name="Shamseldin A."/>
            <person name="Moawad H."/>
            <person name="Abd El-Rahim W.M."/>
            <person name="Sadowsky M.J."/>
        </authorList>
    </citation>
    <scope>NUCLEOTIDE SEQUENCE [LARGE SCALE GENOMIC DNA]</scope>
    <source>
        <strain evidence="5 6">SM2</strain>
    </source>
</reference>
<sequence>MNDIAARLHSATEQLCQPGAPFEIETRQCGDTELRFYKNAPNTLRALLEPGRGFGPQEFLVYQDQRLSFDDFFARADALAHYLVSELSINKGDRIAIAMRNNPEWMIAYYAIVSIGAVVVPLNSWGSADELAYGLGDAMAKWVVCDQARYDTITAAPSELACQVILVGATGSAECLSFDAIINAHLGAAMPEVDCESDDIAQIMYTSGTTGRPKGAVSSHGNICQAIFSFEFHGTCSAMANPEAIRKMFSTGFAPCTLLSVPLFHVSGCYAAFLLNLRAGRKTVMMYKWSAEDALALIEKERVTIFSAVPSMVVDLLRHPKFKATDTTSLFSIGGGGTACPPSFKSTISENLGDAYVGTGYGMTETNAICASCTGDAYFYKPKSAGTLSPLVEWQTRSPEGATLPKGEVGEIWLKSACNITAYWNKPEATAENFAHGWMATGDIGYLDDENFVFLVDRAKDLIIRGGENIYPAEIEACLSQHAAIADSAIIAVPDERLGETPGAVIRIRDGATLSETDVKDYLADKLAAFKQPSHVWFVEEELPRNATGKVLKRDLVQRFVK</sequence>
<evidence type="ECO:0000259" key="3">
    <source>
        <dbReference type="Pfam" id="PF00501"/>
    </source>
</evidence>
<dbReference type="Gene3D" id="2.30.38.10">
    <property type="entry name" value="Luciferase, Domain 3"/>
    <property type="match status" value="1"/>
</dbReference>
<gene>
    <name evidence="5" type="ORF">AZF00_08075</name>
</gene>
<comment type="similarity">
    <text evidence="1">Belongs to the ATP-dependent AMP-binding enzyme family.</text>
</comment>
<evidence type="ECO:0000259" key="4">
    <source>
        <dbReference type="Pfam" id="PF13193"/>
    </source>
</evidence>
<dbReference type="PROSITE" id="PS00455">
    <property type="entry name" value="AMP_BINDING"/>
    <property type="match status" value="1"/>
</dbReference>